<evidence type="ECO:0000313" key="2">
    <source>
        <dbReference type="EMBL" id="MBP2026133.1"/>
    </source>
</evidence>
<proteinExistence type="predicted"/>
<dbReference type="PRINTS" id="PR00934">
    <property type="entry name" value="XHISDIPTASE"/>
</dbReference>
<sequence>MNLNVEPKEVFKWFYEINQIPRCSGDEKRISDFLVDFAKKRNLEVYQDEALNVIIKKEATKGYENSDIVIIQGHMDMVCVKEKDSDHNFDIDPIDMYIDEDFIKANGTTLGADDGIAVAMALAVLDSNEISHPKLEVLITTNEETNMGGASELKAGILEGNILLNIDSEEEGYFLVSCSGGASVETLFKIEKESLNKEGVEISIDGLLGGHSGSEIDRQRANAIILLGRILREIEKNQEILISEINGGIKHNAIPSHSFAKIYVEDINSAKEIVNNISKELQNEFRVEEKDLKVVVKDVNLENIYTKELSKNLINYIMTVPNGVISMSKDIDGLVETSLNNAIIEEKDGYISYITSVRSSSISELKFIIDKLFVIGNNYNLDVSIVNQYPAWQYEANSKVRDLSLKLFKDLFNKEAETTAIHAGIECGLLKGVLPDCDMISYGPDIFDAHTPKERISISSTIRMWEFTKELLKNLK</sequence>
<dbReference type="EC" id="3.4.13.-" evidence="2"/>
<dbReference type="Gene3D" id="3.40.630.10">
    <property type="entry name" value="Zn peptidases"/>
    <property type="match status" value="2"/>
</dbReference>
<dbReference type="EMBL" id="JAGGLJ010000023">
    <property type="protein sequence ID" value="MBP2026133.1"/>
    <property type="molecule type" value="Genomic_DNA"/>
</dbReference>
<dbReference type="Pfam" id="PF01546">
    <property type="entry name" value="Peptidase_M20"/>
    <property type="match status" value="1"/>
</dbReference>
<dbReference type="InterPro" id="IPR001160">
    <property type="entry name" value="Peptidase_M20C"/>
</dbReference>
<evidence type="ECO:0000313" key="3">
    <source>
        <dbReference type="Proteomes" id="UP001519306"/>
    </source>
</evidence>
<dbReference type="CDD" id="cd03890">
    <property type="entry name" value="M20_pepD"/>
    <property type="match status" value="1"/>
</dbReference>
<dbReference type="GO" id="GO:0016805">
    <property type="term" value="F:dipeptidase activity"/>
    <property type="evidence" value="ECO:0007669"/>
    <property type="project" value="UniProtKB-KW"/>
</dbReference>
<accession>A0ABS4KEE1</accession>
<keyword evidence="3" id="KW-1185">Reference proteome</keyword>
<dbReference type="PIRSF" id="PIRSF016599">
    <property type="entry name" value="Xaa-His_dipept"/>
    <property type="match status" value="1"/>
</dbReference>
<dbReference type="NCBIfam" id="TIGR01893">
    <property type="entry name" value="aa-his-dipept"/>
    <property type="match status" value="1"/>
</dbReference>
<organism evidence="2 3">
    <name type="scientific">Peptoniphilus stercorisuis</name>
    <dbReference type="NCBI Taxonomy" id="1436965"/>
    <lineage>
        <taxon>Bacteria</taxon>
        <taxon>Bacillati</taxon>
        <taxon>Bacillota</taxon>
        <taxon>Tissierellia</taxon>
        <taxon>Tissierellales</taxon>
        <taxon>Peptoniphilaceae</taxon>
        <taxon>Peptoniphilus</taxon>
    </lineage>
</organism>
<comment type="caution">
    <text evidence="2">The sequence shown here is derived from an EMBL/GenBank/DDBJ whole genome shotgun (WGS) entry which is preliminary data.</text>
</comment>
<dbReference type="RefSeq" id="WP_210062102.1">
    <property type="nucleotide sequence ID" value="NZ_JAGGLJ010000023.1"/>
</dbReference>
<gene>
    <name evidence="2" type="ORF">J2Z71_001691</name>
</gene>
<dbReference type="PANTHER" id="PTHR43501">
    <property type="entry name" value="CYTOSOL NON-SPECIFIC DIPEPTIDASE"/>
    <property type="match status" value="1"/>
</dbReference>
<dbReference type="InterPro" id="IPR002933">
    <property type="entry name" value="Peptidase_M20"/>
</dbReference>
<keyword evidence="2" id="KW-0645">Protease</keyword>
<dbReference type="Pfam" id="PF07687">
    <property type="entry name" value="M20_dimer"/>
    <property type="match status" value="1"/>
</dbReference>
<keyword evidence="2" id="KW-0224">Dipeptidase</keyword>
<keyword evidence="2" id="KW-0378">Hydrolase</keyword>
<evidence type="ECO:0000259" key="1">
    <source>
        <dbReference type="Pfam" id="PF07687"/>
    </source>
</evidence>
<feature type="domain" description="Peptidase M20 dimerisation" evidence="1">
    <location>
        <begin position="205"/>
        <end position="285"/>
    </location>
</feature>
<dbReference type="PANTHER" id="PTHR43501:SF1">
    <property type="entry name" value="CYTOSOL NON-SPECIFIC DIPEPTIDASE"/>
    <property type="match status" value="1"/>
</dbReference>
<name>A0ABS4KEE1_9FIRM</name>
<dbReference type="SUPFAM" id="SSF53187">
    <property type="entry name" value="Zn-dependent exopeptidases"/>
    <property type="match status" value="1"/>
</dbReference>
<dbReference type="Proteomes" id="UP001519306">
    <property type="component" value="Unassembled WGS sequence"/>
</dbReference>
<reference evidence="2 3" key="1">
    <citation type="submission" date="2021-03" db="EMBL/GenBank/DDBJ databases">
        <title>Genomic Encyclopedia of Type Strains, Phase IV (KMG-IV): sequencing the most valuable type-strain genomes for metagenomic binning, comparative biology and taxonomic classification.</title>
        <authorList>
            <person name="Goeker M."/>
        </authorList>
    </citation>
    <scope>NUCLEOTIDE SEQUENCE [LARGE SCALE GENOMIC DNA]</scope>
    <source>
        <strain evidence="2 3">DSM 27563</strain>
    </source>
</reference>
<protein>
    <submittedName>
        <fullName evidence="2">Dipeptidase D</fullName>
        <ecNumber evidence="2">3.4.13.-</ecNumber>
    </submittedName>
</protein>
<dbReference type="InterPro" id="IPR011650">
    <property type="entry name" value="Peptidase_M20_dimer"/>
</dbReference>